<keyword evidence="6 7" id="KW-0234">DNA repair</keyword>
<evidence type="ECO:0000256" key="2">
    <source>
        <dbReference type="ARBA" id="ARBA00022763"/>
    </source>
</evidence>
<organism evidence="9 10">
    <name type="scientific">Candidatus Daviesbacteria bacterium RIFCSPHIGHO2_02_FULL_43_12</name>
    <dbReference type="NCBI Taxonomy" id="1797776"/>
    <lineage>
        <taxon>Bacteria</taxon>
        <taxon>Candidatus Daviesiibacteriota</taxon>
    </lineage>
</organism>
<dbReference type="PANTHER" id="PTHR30446">
    <property type="entry name" value="RECOMBINATION PROTEIN RECR"/>
    <property type="match status" value="1"/>
</dbReference>
<dbReference type="HAMAP" id="MF_00017">
    <property type="entry name" value="RecR"/>
    <property type="match status" value="1"/>
</dbReference>
<dbReference type="GO" id="GO:0008270">
    <property type="term" value="F:zinc ion binding"/>
    <property type="evidence" value="ECO:0007669"/>
    <property type="project" value="UniProtKB-KW"/>
</dbReference>
<dbReference type="SMART" id="SM00493">
    <property type="entry name" value="TOPRIM"/>
    <property type="match status" value="1"/>
</dbReference>
<dbReference type="GO" id="GO:0006310">
    <property type="term" value="P:DNA recombination"/>
    <property type="evidence" value="ECO:0007669"/>
    <property type="project" value="UniProtKB-UniRule"/>
</dbReference>
<dbReference type="Pfam" id="PF21176">
    <property type="entry name" value="RecR_HhH"/>
    <property type="match status" value="1"/>
</dbReference>
<keyword evidence="1 7" id="KW-0479">Metal-binding</keyword>
<feature type="domain" description="Toprim" evidence="8">
    <location>
        <begin position="81"/>
        <end position="182"/>
    </location>
</feature>
<evidence type="ECO:0000313" key="9">
    <source>
        <dbReference type="EMBL" id="OGE40969.1"/>
    </source>
</evidence>
<evidence type="ECO:0000256" key="5">
    <source>
        <dbReference type="ARBA" id="ARBA00023172"/>
    </source>
</evidence>
<comment type="similarity">
    <text evidence="7">Belongs to the RecR family.</text>
</comment>
<gene>
    <name evidence="7" type="primary">recR</name>
    <name evidence="9" type="ORF">A3D25_02935</name>
</gene>
<dbReference type="InterPro" id="IPR023627">
    <property type="entry name" value="Rcmb_RecR"/>
</dbReference>
<dbReference type="Pfam" id="PF13662">
    <property type="entry name" value="Toprim_4"/>
    <property type="match status" value="1"/>
</dbReference>
<dbReference type="PROSITE" id="PS50880">
    <property type="entry name" value="TOPRIM"/>
    <property type="match status" value="1"/>
</dbReference>
<dbReference type="InterPro" id="IPR015967">
    <property type="entry name" value="Rcmb_RecR_Znf"/>
</dbReference>
<dbReference type="GO" id="GO:0006281">
    <property type="term" value="P:DNA repair"/>
    <property type="evidence" value="ECO:0007669"/>
    <property type="project" value="UniProtKB-UniRule"/>
</dbReference>
<evidence type="ECO:0000256" key="7">
    <source>
        <dbReference type="HAMAP-Rule" id="MF_00017"/>
    </source>
</evidence>
<dbReference type="CDD" id="cd01025">
    <property type="entry name" value="TOPRIM_recR"/>
    <property type="match status" value="1"/>
</dbReference>
<evidence type="ECO:0000313" key="10">
    <source>
        <dbReference type="Proteomes" id="UP000177328"/>
    </source>
</evidence>
<comment type="caution">
    <text evidence="7">Lacks conserved residue(s) required for the propagation of feature annotation.</text>
</comment>
<accession>A0A1F5KJF2</accession>
<sequence length="205" mass="22590">MATIPKVVRDLIESFERLPGIGPKTAQRLTYYLLHAPKEEAEKLARAAVDLKEKTVLCSVCFNISEHDPCEIDTDLSRNQEIIAVVEDPLDVLALERANFTGLYHILHGSISPLENIGPEELHINELLPRLKNPSAGSGLVAVKEVILATNPTMEGEATAMYIERLIRPLGLKVTRIARGLPVGGDLEYADQSTLTRALEGRNVY</sequence>
<dbReference type="NCBIfam" id="TIGR00615">
    <property type="entry name" value="recR"/>
    <property type="match status" value="1"/>
</dbReference>
<keyword evidence="3 7" id="KW-0863">Zinc-finger</keyword>
<evidence type="ECO:0000256" key="3">
    <source>
        <dbReference type="ARBA" id="ARBA00022771"/>
    </source>
</evidence>
<evidence type="ECO:0000259" key="8">
    <source>
        <dbReference type="PROSITE" id="PS50880"/>
    </source>
</evidence>
<protein>
    <recommendedName>
        <fullName evidence="7">Recombination protein RecR</fullName>
    </recommendedName>
</protein>
<evidence type="ECO:0000256" key="4">
    <source>
        <dbReference type="ARBA" id="ARBA00022833"/>
    </source>
</evidence>
<comment type="caution">
    <text evidence="9">The sequence shown here is derived from an EMBL/GenBank/DDBJ whole genome shotgun (WGS) entry which is preliminary data.</text>
</comment>
<dbReference type="Gene3D" id="1.10.8.420">
    <property type="entry name" value="RecR Domain 1"/>
    <property type="match status" value="1"/>
</dbReference>
<dbReference type="PANTHER" id="PTHR30446:SF0">
    <property type="entry name" value="RECOMBINATION PROTEIN RECR"/>
    <property type="match status" value="1"/>
</dbReference>
<keyword evidence="4 7" id="KW-0862">Zinc</keyword>
<dbReference type="SUPFAM" id="SSF111304">
    <property type="entry name" value="Recombination protein RecR"/>
    <property type="match status" value="1"/>
</dbReference>
<dbReference type="Pfam" id="PF21175">
    <property type="entry name" value="RecR_C"/>
    <property type="match status" value="1"/>
</dbReference>
<dbReference type="AlphaFoldDB" id="A0A1F5KJF2"/>
<dbReference type="InterPro" id="IPR006171">
    <property type="entry name" value="TOPRIM_dom"/>
</dbReference>
<dbReference type="Gene3D" id="3.40.1360.10">
    <property type="match status" value="1"/>
</dbReference>
<dbReference type="InterPro" id="IPR000093">
    <property type="entry name" value="DNA_Rcmb_RecR"/>
</dbReference>
<dbReference type="Proteomes" id="UP000177328">
    <property type="component" value="Unassembled WGS sequence"/>
</dbReference>
<evidence type="ECO:0000256" key="1">
    <source>
        <dbReference type="ARBA" id="ARBA00022723"/>
    </source>
</evidence>
<evidence type="ECO:0000256" key="6">
    <source>
        <dbReference type="ARBA" id="ARBA00023204"/>
    </source>
</evidence>
<dbReference type="EMBL" id="MFDD01000003">
    <property type="protein sequence ID" value="OGE40969.1"/>
    <property type="molecule type" value="Genomic_DNA"/>
</dbReference>
<dbReference type="GO" id="GO:0003677">
    <property type="term" value="F:DNA binding"/>
    <property type="evidence" value="ECO:0007669"/>
    <property type="project" value="UniProtKB-UniRule"/>
</dbReference>
<name>A0A1F5KJF2_9BACT</name>
<keyword evidence="5 7" id="KW-0233">DNA recombination</keyword>
<proteinExistence type="inferred from homology"/>
<dbReference type="Pfam" id="PF02132">
    <property type="entry name" value="RecR_ZnF"/>
    <property type="match status" value="1"/>
</dbReference>
<dbReference type="InterPro" id="IPR034137">
    <property type="entry name" value="TOPRIM_RecR"/>
</dbReference>
<keyword evidence="2 7" id="KW-0227">DNA damage</keyword>
<dbReference type="Gene3D" id="6.10.250.240">
    <property type="match status" value="1"/>
</dbReference>
<comment type="function">
    <text evidence="7">May play a role in DNA repair. It seems to be involved in an RecBC-independent recombinational process of DNA repair. It may act with RecF and RecO.</text>
</comment>
<reference evidence="9 10" key="1">
    <citation type="journal article" date="2016" name="Nat. Commun.">
        <title>Thousands of microbial genomes shed light on interconnected biogeochemical processes in an aquifer system.</title>
        <authorList>
            <person name="Anantharaman K."/>
            <person name="Brown C.T."/>
            <person name="Hug L.A."/>
            <person name="Sharon I."/>
            <person name="Castelle C.J."/>
            <person name="Probst A.J."/>
            <person name="Thomas B.C."/>
            <person name="Singh A."/>
            <person name="Wilkins M.J."/>
            <person name="Karaoz U."/>
            <person name="Brodie E.L."/>
            <person name="Williams K.H."/>
            <person name="Hubbard S.S."/>
            <person name="Banfield J.F."/>
        </authorList>
    </citation>
    <scope>NUCLEOTIDE SEQUENCE [LARGE SCALE GENOMIC DNA]</scope>
</reference>